<dbReference type="AlphaFoldDB" id="A0A0A9CS52"/>
<proteinExistence type="predicted"/>
<reference evidence="1" key="2">
    <citation type="journal article" date="2015" name="Data Brief">
        <title>Shoot transcriptome of the giant reed, Arundo donax.</title>
        <authorList>
            <person name="Barrero R.A."/>
            <person name="Guerrero F.D."/>
            <person name="Moolhuijzen P."/>
            <person name="Goolsby J.A."/>
            <person name="Tidwell J."/>
            <person name="Bellgard S.E."/>
            <person name="Bellgard M.I."/>
        </authorList>
    </citation>
    <scope>NUCLEOTIDE SEQUENCE</scope>
    <source>
        <tissue evidence="1">Shoot tissue taken approximately 20 cm above the soil surface</tissue>
    </source>
</reference>
<dbReference type="EMBL" id="GBRH01220632">
    <property type="protein sequence ID" value="JAD77263.1"/>
    <property type="molecule type" value="Transcribed_RNA"/>
</dbReference>
<reference evidence="1" key="1">
    <citation type="submission" date="2014-09" db="EMBL/GenBank/DDBJ databases">
        <authorList>
            <person name="Magalhaes I.L.F."/>
            <person name="Oliveira U."/>
            <person name="Santos F.R."/>
            <person name="Vidigal T.H.D.A."/>
            <person name="Brescovit A.D."/>
            <person name="Santos A.J."/>
        </authorList>
    </citation>
    <scope>NUCLEOTIDE SEQUENCE</scope>
    <source>
        <tissue evidence="1">Shoot tissue taken approximately 20 cm above the soil surface</tissue>
    </source>
</reference>
<sequence>MILTASKPLRNVKSSCKECPEELLMFCFSRLMLYFVFPVLRCHDPPNETNREITMQRKLACSKIKLLREI</sequence>
<accession>A0A0A9CS52</accession>
<name>A0A0A9CS52_ARUDO</name>
<evidence type="ECO:0000313" key="1">
    <source>
        <dbReference type="EMBL" id="JAD77263.1"/>
    </source>
</evidence>
<protein>
    <submittedName>
        <fullName evidence="1">Uncharacterized protein</fullName>
    </submittedName>
</protein>
<organism evidence="1">
    <name type="scientific">Arundo donax</name>
    <name type="common">Giant reed</name>
    <name type="synonym">Donax arundinaceus</name>
    <dbReference type="NCBI Taxonomy" id="35708"/>
    <lineage>
        <taxon>Eukaryota</taxon>
        <taxon>Viridiplantae</taxon>
        <taxon>Streptophyta</taxon>
        <taxon>Embryophyta</taxon>
        <taxon>Tracheophyta</taxon>
        <taxon>Spermatophyta</taxon>
        <taxon>Magnoliopsida</taxon>
        <taxon>Liliopsida</taxon>
        <taxon>Poales</taxon>
        <taxon>Poaceae</taxon>
        <taxon>PACMAD clade</taxon>
        <taxon>Arundinoideae</taxon>
        <taxon>Arundineae</taxon>
        <taxon>Arundo</taxon>
    </lineage>
</organism>